<evidence type="ECO:0000313" key="2">
    <source>
        <dbReference type="EMBL" id="NXS64459.1"/>
    </source>
</evidence>
<feature type="domain" description="B30.2/SPRY" evidence="1">
    <location>
        <begin position="1"/>
        <end position="84"/>
    </location>
</feature>
<keyword evidence="3" id="KW-1185">Reference proteome</keyword>
<dbReference type="PRINTS" id="PR01407">
    <property type="entry name" value="BUTYPHLNCDUF"/>
</dbReference>
<dbReference type="InterPro" id="IPR013320">
    <property type="entry name" value="ConA-like_dom_sf"/>
</dbReference>
<sequence length="84" mass="9532">EVGDKPHWALGVCRDSVPRQGDPPELPGAGFWRLRLWKGDKYAATTSPFTPLSLRVKPRRVGVFLDYEAGEVTFYNVTDRSHIF</sequence>
<dbReference type="InterPro" id="IPR050143">
    <property type="entry name" value="TRIM/RBCC"/>
</dbReference>
<dbReference type="InterPro" id="IPR003877">
    <property type="entry name" value="SPRY_dom"/>
</dbReference>
<dbReference type="SUPFAM" id="SSF49899">
    <property type="entry name" value="Concanavalin A-like lectins/glucanases"/>
    <property type="match status" value="1"/>
</dbReference>
<comment type="caution">
    <text evidence="2">The sequence shown here is derived from an EMBL/GenBank/DDBJ whole genome shotgun (WGS) entry which is preliminary data.</text>
</comment>
<reference evidence="2 3" key="1">
    <citation type="submission" date="2019-09" db="EMBL/GenBank/DDBJ databases">
        <title>Bird 10,000 Genomes (B10K) Project - Family phase.</title>
        <authorList>
            <person name="Zhang G."/>
        </authorList>
    </citation>
    <scope>NUCLEOTIDE SEQUENCE [LARGE SCALE GENOMIC DNA]</scope>
    <source>
        <strain evidence="2">B10K-DU-012-52</strain>
    </source>
</reference>
<proteinExistence type="predicted"/>
<dbReference type="InterPro" id="IPR001870">
    <property type="entry name" value="B30.2/SPRY"/>
</dbReference>
<dbReference type="AlphaFoldDB" id="A0A7L2W4K0"/>
<accession>A0A7L2W4K0</accession>
<keyword evidence="2" id="KW-0436">Ligase</keyword>
<gene>
    <name evidence="2" type="primary">Trim39_3</name>
    <name evidence="2" type="ORF">BRALEP_R14946</name>
</gene>
<dbReference type="InterPro" id="IPR043136">
    <property type="entry name" value="B30.2/SPRY_sf"/>
</dbReference>
<dbReference type="Pfam" id="PF00622">
    <property type="entry name" value="SPRY"/>
    <property type="match status" value="1"/>
</dbReference>
<evidence type="ECO:0000313" key="3">
    <source>
        <dbReference type="Proteomes" id="UP000520535"/>
    </source>
</evidence>
<dbReference type="Gene3D" id="2.60.120.920">
    <property type="match status" value="1"/>
</dbReference>
<name>A0A7L2W4K0_9AVES</name>
<dbReference type="PANTHER" id="PTHR24103">
    <property type="entry name" value="E3 UBIQUITIN-PROTEIN LIGASE TRIM"/>
    <property type="match status" value="1"/>
</dbReference>
<feature type="non-terminal residue" evidence="2">
    <location>
        <position position="84"/>
    </location>
</feature>
<organism evidence="2 3">
    <name type="scientific">Brachypteracias leptosomus</name>
    <name type="common">short-legged ground-roller</name>
    <dbReference type="NCBI Taxonomy" id="135165"/>
    <lineage>
        <taxon>Eukaryota</taxon>
        <taxon>Metazoa</taxon>
        <taxon>Chordata</taxon>
        <taxon>Craniata</taxon>
        <taxon>Vertebrata</taxon>
        <taxon>Euteleostomi</taxon>
        <taxon>Archelosauria</taxon>
        <taxon>Archosauria</taxon>
        <taxon>Dinosauria</taxon>
        <taxon>Saurischia</taxon>
        <taxon>Theropoda</taxon>
        <taxon>Coelurosauria</taxon>
        <taxon>Aves</taxon>
        <taxon>Neognathae</taxon>
        <taxon>Neoaves</taxon>
        <taxon>Telluraves</taxon>
        <taxon>Coraciimorphae</taxon>
        <taxon>Coraciiformes</taxon>
        <taxon>Brachypteraciidae</taxon>
        <taxon>Brachypteracias</taxon>
    </lineage>
</organism>
<evidence type="ECO:0000259" key="1">
    <source>
        <dbReference type="PROSITE" id="PS50188"/>
    </source>
</evidence>
<dbReference type="Proteomes" id="UP000520535">
    <property type="component" value="Unassembled WGS sequence"/>
</dbReference>
<dbReference type="EMBL" id="VYZX01035312">
    <property type="protein sequence ID" value="NXS64459.1"/>
    <property type="molecule type" value="Genomic_DNA"/>
</dbReference>
<dbReference type="GO" id="GO:0016874">
    <property type="term" value="F:ligase activity"/>
    <property type="evidence" value="ECO:0007669"/>
    <property type="project" value="UniProtKB-KW"/>
</dbReference>
<dbReference type="InterPro" id="IPR003879">
    <property type="entry name" value="Butyrophylin_SPRY"/>
</dbReference>
<protein>
    <submittedName>
        <fullName evidence="2">TRI39 ligase</fullName>
    </submittedName>
</protein>
<feature type="non-terminal residue" evidence="2">
    <location>
        <position position="1"/>
    </location>
</feature>
<dbReference type="PROSITE" id="PS50188">
    <property type="entry name" value="B302_SPRY"/>
    <property type="match status" value="1"/>
</dbReference>
<dbReference type="OrthoDB" id="128536at2759"/>